<dbReference type="SUPFAM" id="SSF55961">
    <property type="entry name" value="Bet v1-like"/>
    <property type="match status" value="1"/>
</dbReference>
<keyword evidence="2" id="KW-1185">Reference proteome</keyword>
<accession>A0A5B8MZF3</accession>
<dbReference type="OrthoDB" id="10417652at2759"/>
<sequence length="151" mass="16370">MIKRTARCKATRDTIWRTCFQDVTKWPEWDPDLKEVTDASGECVDGTTMTFHMADGGGPFFMKCASVSINNHLEFTGRFLLGFAGAKGTFDLKDTAKSTSAIPETEVVYTFGLTGVLGAIFGSLNKKGITKGVEEGLENIIAMSEAAQGKE</sequence>
<name>A0A5B8MZF3_9CHLO</name>
<evidence type="ECO:0000313" key="2">
    <source>
        <dbReference type="Proteomes" id="UP000316726"/>
    </source>
</evidence>
<dbReference type="AlphaFoldDB" id="A0A5B8MZF3"/>
<gene>
    <name evidence="1" type="ORF">A3770_19p84610</name>
</gene>
<dbReference type="InterPro" id="IPR019587">
    <property type="entry name" value="Polyketide_cyclase/dehydratase"/>
</dbReference>
<dbReference type="InterPro" id="IPR023393">
    <property type="entry name" value="START-like_dom_sf"/>
</dbReference>
<dbReference type="Proteomes" id="UP000316726">
    <property type="component" value="Chromosome 19"/>
</dbReference>
<evidence type="ECO:0000313" key="1">
    <source>
        <dbReference type="EMBL" id="QDZ25943.1"/>
    </source>
</evidence>
<dbReference type="EMBL" id="CP031052">
    <property type="protein sequence ID" value="QDZ25943.1"/>
    <property type="molecule type" value="Genomic_DNA"/>
</dbReference>
<protein>
    <recommendedName>
        <fullName evidence="3">Polyketide cyclase/dehydrase</fullName>
    </recommendedName>
</protein>
<evidence type="ECO:0008006" key="3">
    <source>
        <dbReference type="Google" id="ProtNLM"/>
    </source>
</evidence>
<dbReference type="Gene3D" id="3.30.530.20">
    <property type="match status" value="1"/>
</dbReference>
<proteinExistence type="predicted"/>
<reference evidence="1 2" key="1">
    <citation type="submission" date="2018-07" db="EMBL/GenBank/DDBJ databases">
        <title>The complete nuclear genome of the prasinophyte Chloropicon primus (CCMP1205).</title>
        <authorList>
            <person name="Pombert J.-F."/>
            <person name="Otis C."/>
            <person name="Turmel M."/>
            <person name="Lemieux C."/>
        </authorList>
    </citation>
    <scope>NUCLEOTIDE SEQUENCE [LARGE SCALE GENOMIC DNA]</scope>
    <source>
        <strain evidence="1 2">CCMP1205</strain>
    </source>
</reference>
<organism evidence="1 2">
    <name type="scientific">Chloropicon primus</name>
    <dbReference type="NCBI Taxonomy" id="1764295"/>
    <lineage>
        <taxon>Eukaryota</taxon>
        <taxon>Viridiplantae</taxon>
        <taxon>Chlorophyta</taxon>
        <taxon>Chloropicophyceae</taxon>
        <taxon>Chloropicales</taxon>
        <taxon>Chloropicaceae</taxon>
        <taxon>Chloropicon</taxon>
    </lineage>
</organism>
<dbReference type="Pfam" id="PF10604">
    <property type="entry name" value="Polyketide_cyc2"/>
    <property type="match status" value="1"/>
</dbReference>